<protein>
    <recommendedName>
        <fullName evidence="3">Importin N-terminal domain-containing protein</fullName>
    </recommendedName>
</protein>
<evidence type="ECO:0008006" key="3">
    <source>
        <dbReference type="Google" id="ProtNLM"/>
    </source>
</evidence>
<proteinExistence type="predicted"/>
<organism evidence="1 2">
    <name type="scientific">Tritrichomonas musculus</name>
    <dbReference type="NCBI Taxonomy" id="1915356"/>
    <lineage>
        <taxon>Eukaryota</taxon>
        <taxon>Metamonada</taxon>
        <taxon>Parabasalia</taxon>
        <taxon>Tritrichomonadida</taxon>
        <taxon>Tritrichomonadidae</taxon>
        <taxon>Tritrichomonas</taxon>
    </lineage>
</organism>
<gene>
    <name evidence="1" type="ORF">M9Y10_045978</name>
</gene>
<sequence length="907" mass="105686">MVETLFNNFIANDGQCSYDASTALMLKIQNEPMFLQDLFSFLEQALELNAEPTLIKLICVAIYKIIDIYGSQYTADPVIYNYIFSHLLKDTFLLPFEDKQYLSVLLIKLKFLHDAQYSIEVFKTCFEQVMTNSLTHISTSLYILYKLIDTCAISNRCSEIQQFYSIIIERLYVLVNQFIVYFEKHSFDLLDENKQQEFETCHSSFSSIVDLFSSLILRIQILNRIDYSYFFKIIEQFIYLLPKSFIPYKLQDNFAQFIKSFISILFQNHRSDSTVANIKGIVENQYKQLIGQSVFSCFTLNNLHPIVCSRLFDILHRMIIINWFREMILSPEFISNCIIPSCRFQSDYDQLTFVDTPHHFIENNYPFDNADPGLNIIRFSVYDLLRVVGLFYDTGINTILQCCVANIGTNQNDYLNQIDLESRLFVISCVTKCCSDNQDIYNFLFSKINSNIYPPFVIATAIYGLLSIRINKLELNRLSIDIIVNSDKVVLKLLAVRLFRNTFDKTVIDSTIESIFPALLNTLLALLNNDDDEEIISAIELLIFQFPYLIEICSIDLVAHLFNIWKNTIESVDYSNSEESGKFYFDLIHKLFLQMPQNSKLFTTMWREIFGFFINIFNEIKTPLYAEDYFNFIATFFIKLDLPNPDLFEIVPFICEYFGDDIEQLESPSFVEALRLLTSIIQKPNFYDYKDGQLGQMIFQYFGNIASNTESETFKMGALLIFSTMVQLNRVNLDVISNQPLEYFSQLDIGQPQFYVSELVLLSSILLTNPNYIIEKMNEQILNNIFNNSHYLSYTQKNYIKICLIGLLIISKYQNQDAYLCAVKVLKDLFQVIQNNNKSSESDFNDADTEDLTAFADITPNLALPSDNKNPFDFFMATSYETEFYRLLPNDEFQFIQYTINQLSKQI</sequence>
<evidence type="ECO:0000313" key="1">
    <source>
        <dbReference type="EMBL" id="KAK8883328.1"/>
    </source>
</evidence>
<evidence type="ECO:0000313" key="2">
    <source>
        <dbReference type="Proteomes" id="UP001470230"/>
    </source>
</evidence>
<accession>A0ABR2JWX9</accession>
<name>A0ABR2JWX9_9EUKA</name>
<comment type="caution">
    <text evidence="1">The sequence shown here is derived from an EMBL/GenBank/DDBJ whole genome shotgun (WGS) entry which is preliminary data.</text>
</comment>
<reference evidence="1 2" key="1">
    <citation type="submission" date="2024-04" db="EMBL/GenBank/DDBJ databases">
        <title>Tritrichomonas musculus Genome.</title>
        <authorList>
            <person name="Alves-Ferreira E."/>
            <person name="Grigg M."/>
            <person name="Lorenzi H."/>
            <person name="Galac M."/>
        </authorList>
    </citation>
    <scope>NUCLEOTIDE SEQUENCE [LARGE SCALE GENOMIC DNA]</scope>
    <source>
        <strain evidence="1 2">EAF2021</strain>
    </source>
</reference>
<dbReference type="EMBL" id="JAPFFF010000009">
    <property type="protein sequence ID" value="KAK8883328.1"/>
    <property type="molecule type" value="Genomic_DNA"/>
</dbReference>
<keyword evidence="2" id="KW-1185">Reference proteome</keyword>
<dbReference type="SUPFAM" id="SSF48371">
    <property type="entry name" value="ARM repeat"/>
    <property type="match status" value="1"/>
</dbReference>
<dbReference type="Proteomes" id="UP001470230">
    <property type="component" value="Unassembled WGS sequence"/>
</dbReference>
<dbReference type="InterPro" id="IPR016024">
    <property type="entry name" value="ARM-type_fold"/>
</dbReference>